<gene>
    <name evidence="3" type="ORF">Cni_G06065</name>
</gene>
<dbReference type="PRINTS" id="PR00700">
    <property type="entry name" value="PRTYPHPHTASE"/>
</dbReference>
<keyword evidence="4" id="KW-1185">Reference proteome</keyword>
<dbReference type="InterPro" id="IPR000242">
    <property type="entry name" value="PTP_cat"/>
</dbReference>
<proteinExistence type="predicted"/>
<dbReference type="InterPro" id="IPR003595">
    <property type="entry name" value="Tyr_Pase_cat"/>
</dbReference>
<dbReference type="PROSITE" id="PS50056">
    <property type="entry name" value="TYR_PHOSPHATASE_2"/>
    <property type="match status" value="1"/>
</dbReference>
<feature type="domain" description="Tyrosine specific protein phosphatases" evidence="2">
    <location>
        <begin position="69"/>
        <end position="146"/>
    </location>
</feature>
<dbReference type="Pfam" id="PF00102">
    <property type="entry name" value="Y_phosphatase"/>
    <property type="match status" value="1"/>
</dbReference>
<dbReference type="PROSITE" id="PS00383">
    <property type="entry name" value="TYR_PHOSPHATASE_1"/>
    <property type="match status" value="1"/>
</dbReference>
<dbReference type="InterPro" id="IPR016130">
    <property type="entry name" value="Tyr_Pase_AS"/>
</dbReference>
<evidence type="ECO:0000259" key="1">
    <source>
        <dbReference type="PROSITE" id="PS50055"/>
    </source>
</evidence>
<evidence type="ECO:0000313" key="4">
    <source>
        <dbReference type="Proteomes" id="UP001327560"/>
    </source>
</evidence>
<sequence length="169" mass="19427">MMMRKCADYFQEKNGLREFGKISVETKSTQICKSSLVLRCMEVKHSELVKQALPVLHIQYPEWPDHGVPNNTALVREILKRMYHIPPTTIIVHCSAGIGRTGTYCTIQNTIQRVLTGDMSSLDLARTITEFRSQRAGMVQTMPKFDLHRLIQDAIIFIDFGLLDRYIQK</sequence>
<dbReference type="PROSITE" id="PS50055">
    <property type="entry name" value="TYR_PHOSPHATASE_PTP"/>
    <property type="match status" value="1"/>
</dbReference>
<dbReference type="EMBL" id="CP136891">
    <property type="protein sequence ID" value="WOK97357.1"/>
    <property type="molecule type" value="Genomic_DNA"/>
</dbReference>
<dbReference type="InterPro" id="IPR050348">
    <property type="entry name" value="Protein-Tyr_Phosphatase"/>
</dbReference>
<evidence type="ECO:0000259" key="2">
    <source>
        <dbReference type="PROSITE" id="PS50056"/>
    </source>
</evidence>
<dbReference type="SUPFAM" id="SSF52799">
    <property type="entry name" value="(Phosphotyrosine protein) phosphatases II"/>
    <property type="match status" value="1"/>
</dbReference>
<protein>
    <submittedName>
        <fullName evidence="3">Protein-tyrosine-phosphatase PTP1</fullName>
    </submittedName>
</protein>
<dbReference type="GO" id="GO:0004725">
    <property type="term" value="F:protein tyrosine phosphatase activity"/>
    <property type="evidence" value="ECO:0007669"/>
    <property type="project" value="InterPro"/>
</dbReference>
<name>A0AAQ3Q601_9LILI</name>
<reference evidence="3 4" key="1">
    <citation type="submission" date="2023-10" db="EMBL/GenBank/DDBJ databases">
        <title>Chromosome-scale genome assembly provides insights into flower coloration mechanisms of Canna indica.</title>
        <authorList>
            <person name="Li C."/>
        </authorList>
    </citation>
    <scope>NUCLEOTIDE SEQUENCE [LARGE SCALE GENOMIC DNA]</scope>
    <source>
        <tissue evidence="3">Flower</tissue>
    </source>
</reference>
<evidence type="ECO:0000313" key="3">
    <source>
        <dbReference type="EMBL" id="WOK97357.1"/>
    </source>
</evidence>
<dbReference type="PANTHER" id="PTHR19134:SF449">
    <property type="entry name" value="TYROSINE-PROTEIN PHOSPHATASE 1"/>
    <property type="match status" value="1"/>
</dbReference>
<dbReference type="InterPro" id="IPR000387">
    <property type="entry name" value="Tyr_Pase_dom"/>
</dbReference>
<dbReference type="SMART" id="SM00194">
    <property type="entry name" value="PTPc"/>
    <property type="match status" value="1"/>
</dbReference>
<dbReference type="AlphaFoldDB" id="A0AAQ3Q601"/>
<dbReference type="InterPro" id="IPR029021">
    <property type="entry name" value="Prot-tyrosine_phosphatase-like"/>
</dbReference>
<dbReference type="Proteomes" id="UP001327560">
    <property type="component" value="Chromosome 2"/>
</dbReference>
<accession>A0AAQ3Q601</accession>
<dbReference type="Gene3D" id="3.90.190.10">
    <property type="entry name" value="Protein tyrosine phosphatase superfamily"/>
    <property type="match status" value="1"/>
</dbReference>
<dbReference type="SMART" id="SM00404">
    <property type="entry name" value="PTPc_motif"/>
    <property type="match status" value="1"/>
</dbReference>
<feature type="domain" description="Tyrosine-protein phosphatase" evidence="1">
    <location>
        <begin position="1"/>
        <end position="145"/>
    </location>
</feature>
<dbReference type="PANTHER" id="PTHR19134">
    <property type="entry name" value="RECEPTOR-TYPE TYROSINE-PROTEIN PHOSPHATASE"/>
    <property type="match status" value="1"/>
</dbReference>
<organism evidence="3 4">
    <name type="scientific">Canna indica</name>
    <name type="common">Indian-shot</name>
    <dbReference type="NCBI Taxonomy" id="4628"/>
    <lineage>
        <taxon>Eukaryota</taxon>
        <taxon>Viridiplantae</taxon>
        <taxon>Streptophyta</taxon>
        <taxon>Embryophyta</taxon>
        <taxon>Tracheophyta</taxon>
        <taxon>Spermatophyta</taxon>
        <taxon>Magnoliopsida</taxon>
        <taxon>Liliopsida</taxon>
        <taxon>Zingiberales</taxon>
        <taxon>Cannaceae</taxon>
        <taxon>Canna</taxon>
    </lineage>
</organism>